<accession>A0A7J6L5T3</accession>
<proteinExistence type="predicted"/>
<comment type="caution">
    <text evidence="9">The sequence shown here is derived from an EMBL/GenBank/DDBJ whole genome shotgun (WGS) entry which is preliminary data.</text>
</comment>
<dbReference type="EMBL" id="JAAPAO010000722">
    <property type="protein sequence ID" value="KAF4654558.1"/>
    <property type="molecule type" value="Genomic_DNA"/>
</dbReference>
<keyword evidence="5" id="KW-0067">ATP-binding</keyword>
<keyword evidence="3" id="KW-0547">Nucleotide-binding</keyword>
<evidence type="ECO:0000256" key="6">
    <source>
        <dbReference type="ARBA" id="ARBA00022857"/>
    </source>
</evidence>
<keyword evidence="6" id="KW-0521">NADP</keyword>
<dbReference type="GO" id="GO:0004412">
    <property type="term" value="F:homoserine dehydrogenase activity"/>
    <property type="evidence" value="ECO:0007669"/>
    <property type="project" value="InterPro"/>
</dbReference>
<dbReference type="Proteomes" id="UP000591131">
    <property type="component" value="Unassembled WGS sequence"/>
</dbReference>
<evidence type="ECO:0000256" key="1">
    <source>
        <dbReference type="ARBA" id="ARBA00013059"/>
    </source>
</evidence>
<reference evidence="9 10" key="1">
    <citation type="submission" date="2020-04" db="EMBL/GenBank/DDBJ databases">
        <title>Perkinsus chesapeaki whole genome sequence.</title>
        <authorList>
            <person name="Bogema D.R."/>
        </authorList>
    </citation>
    <scope>NUCLEOTIDE SEQUENCE [LARGE SCALE GENOMIC DNA]</scope>
    <source>
        <strain evidence="9">ATCC PRA-425</strain>
    </source>
</reference>
<dbReference type="AlphaFoldDB" id="A0A7J6L5T3"/>
<dbReference type="InterPro" id="IPR036393">
    <property type="entry name" value="AceGlu_kinase-like_sf"/>
</dbReference>
<dbReference type="PANTHER" id="PTHR43070">
    <property type="match status" value="1"/>
</dbReference>
<gene>
    <name evidence="9" type="primary">AKHSDH2</name>
    <name evidence="9" type="ORF">FOL47_009916</name>
</gene>
<feature type="domain" description="Aspartate/glutamate/uridylate kinase" evidence="7">
    <location>
        <begin position="12"/>
        <end position="275"/>
    </location>
</feature>
<dbReference type="InterPro" id="IPR018042">
    <property type="entry name" value="Aspartate_kinase_CS"/>
</dbReference>
<evidence type="ECO:0000259" key="7">
    <source>
        <dbReference type="Pfam" id="PF00696"/>
    </source>
</evidence>
<keyword evidence="10" id="KW-1185">Reference proteome</keyword>
<dbReference type="SUPFAM" id="SSF53633">
    <property type="entry name" value="Carbamate kinase-like"/>
    <property type="match status" value="1"/>
</dbReference>
<keyword evidence="2" id="KW-0808">Transferase</keyword>
<evidence type="ECO:0000259" key="8">
    <source>
        <dbReference type="Pfam" id="PF22468"/>
    </source>
</evidence>
<dbReference type="SUPFAM" id="SSF55021">
    <property type="entry name" value="ACT-like"/>
    <property type="match status" value="2"/>
</dbReference>
<dbReference type="CDD" id="cd04892">
    <property type="entry name" value="ACT_AK-like_2"/>
    <property type="match status" value="1"/>
</dbReference>
<evidence type="ECO:0000256" key="4">
    <source>
        <dbReference type="ARBA" id="ARBA00022777"/>
    </source>
</evidence>
<dbReference type="PIRSF" id="PIRSF000726">
    <property type="entry name" value="Asp_kin"/>
    <property type="match status" value="1"/>
</dbReference>
<evidence type="ECO:0000256" key="3">
    <source>
        <dbReference type="ARBA" id="ARBA00022741"/>
    </source>
</evidence>
<name>A0A7J6L5T3_PERCH</name>
<dbReference type="InterPro" id="IPR054352">
    <property type="entry name" value="ACT_Aspartokinase"/>
</dbReference>
<dbReference type="OrthoDB" id="5548170at2759"/>
<evidence type="ECO:0000313" key="9">
    <source>
        <dbReference type="EMBL" id="KAF4654558.1"/>
    </source>
</evidence>
<dbReference type="Pfam" id="PF22468">
    <property type="entry name" value="ACT_9"/>
    <property type="match status" value="2"/>
</dbReference>
<dbReference type="GO" id="GO:0005524">
    <property type="term" value="F:ATP binding"/>
    <property type="evidence" value="ECO:0007669"/>
    <property type="project" value="UniProtKB-KW"/>
</dbReference>
<dbReference type="PROSITE" id="PS00324">
    <property type="entry name" value="ASPARTOKINASE"/>
    <property type="match status" value="1"/>
</dbReference>
<dbReference type="Gene3D" id="3.40.1160.10">
    <property type="entry name" value="Acetylglutamate kinase-like"/>
    <property type="match status" value="1"/>
</dbReference>
<evidence type="ECO:0000256" key="2">
    <source>
        <dbReference type="ARBA" id="ARBA00022679"/>
    </source>
</evidence>
<dbReference type="GO" id="GO:0009089">
    <property type="term" value="P:lysine biosynthetic process via diaminopimelate"/>
    <property type="evidence" value="ECO:0007669"/>
    <property type="project" value="InterPro"/>
</dbReference>
<keyword evidence="4" id="KW-0418">Kinase</keyword>
<dbReference type="Gene3D" id="3.30.2130.10">
    <property type="entry name" value="VC0802-like"/>
    <property type="match status" value="1"/>
</dbReference>
<evidence type="ECO:0000313" key="10">
    <source>
        <dbReference type="Proteomes" id="UP000591131"/>
    </source>
</evidence>
<dbReference type="CDD" id="cd04921">
    <property type="entry name" value="ACT_AKi-HSDH-ThrA-like_1"/>
    <property type="match status" value="1"/>
</dbReference>
<dbReference type="PANTHER" id="PTHR43070:SF3">
    <property type="entry name" value="HOMOSERINE DEHYDROGENASE"/>
    <property type="match status" value="1"/>
</dbReference>
<dbReference type="Pfam" id="PF00696">
    <property type="entry name" value="AA_kinase"/>
    <property type="match status" value="1"/>
</dbReference>
<dbReference type="Gene3D" id="3.30.70.260">
    <property type="match status" value="1"/>
</dbReference>
<protein>
    <recommendedName>
        <fullName evidence="1">aspartate kinase</fullName>
        <ecNumber evidence="1">2.7.2.4</ecNumber>
    </recommendedName>
</protein>
<dbReference type="FunFam" id="3.30.2130.10:FF:000001">
    <property type="entry name" value="Bifunctional aspartokinase/homoserine dehydrogenase"/>
    <property type="match status" value="1"/>
</dbReference>
<feature type="domain" description="Aspartokinase ACT" evidence="8">
    <location>
        <begin position="283"/>
        <end position="343"/>
    </location>
</feature>
<dbReference type="InterPro" id="IPR005260">
    <property type="entry name" value="Asp_kin_monofn"/>
</dbReference>
<dbReference type="InterPro" id="IPR045865">
    <property type="entry name" value="ACT-like_dom_sf"/>
</dbReference>
<dbReference type="EC" id="2.7.2.4" evidence="1"/>
<dbReference type="InterPro" id="IPR011147">
    <property type="entry name" value="Bifunc_Aspkin/hSer_DH"/>
</dbReference>
<feature type="non-terminal residue" evidence="9">
    <location>
        <position position="440"/>
    </location>
</feature>
<organism evidence="9 10">
    <name type="scientific">Perkinsus chesapeaki</name>
    <name type="common">Clam parasite</name>
    <name type="synonym">Perkinsus andrewsi</name>
    <dbReference type="NCBI Taxonomy" id="330153"/>
    <lineage>
        <taxon>Eukaryota</taxon>
        <taxon>Sar</taxon>
        <taxon>Alveolata</taxon>
        <taxon>Perkinsozoa</taxon>
        <taxon>Perkinsea</taxon>
        <taxon>Perkinsida</taxon>
        <taxon>Perkinsidae</taxon>
        <taxon>Perkinsus</taxon>
    </lineage>
</organism>
<evidence type="ECO:0000256" key="5">
    <source>
        <dbReference type="ARBA" id="ARBA00022840"/>
    </source>
</evidence>
<dbReference type="GO" id="GO:0004072">
    <property type="term" value="F:aspartate kinase activity"/>
    <property type="evidence" value="ECO:0007669"/>
    <property type="project" value="UniProtKB-EC"/>
</dbReference>
<feature type="domain" description="Aspartokinase ACT" evidence="8">
    <location>
        <begin position="365"/>
        <end position="422"/>
    </location>
</feature>
<sequence>SPHSPNNTGWRVDKFGGTSMGGSKPIKEVAGIILDIVSHPTGGRIAVVVSAMSGVTNILYDLCNLAQRNENWTSSLKELRRRHFDCLAELDIPEFASIFRADFESDLEKISCCLESLRVVGVCPQSFYDVTMGYGEKWSATILCGALENIGVKASVVDGRRIIFLEEESDRVDFERSGAEMAAVERETEEYDVIIITGFVASDSNGAPTTLKRNGSDLSASIIARLLADTSPRGCDKLTIWTDVDGVSVEKAEMLESLSYTEAAEMAWFGAKVIDGGEGISLVNVEGCGLIGVTGIASRLFGAVGAAKVNVIMITQASSEHSICFAIQSCDRERCRVAIEQAFYREMCLYHDFGISITTGMAILAMVGDGMVRSIGILGRAATGLAASGVNICAIAQGSSERNITLVVAEEDADAGVAALHECGCCGRARFQSGMDLDGR</sequence>
<dbReference type="InterPro" id="IPR001048">
    <property type="entry name" value="Asp/Glu/Uridylate_kinase"/>
</dbReference>